<organism evidence="3 4">
    <name type="scientific">Geotrypetes seraphini</name>
    <name type="common">Gaboon caecilian</name>
    <name type="synonym">Caecilia seraphini</name>
    <dbReference type="NCBI Taxonomy" id="260995"/>
    <lineage>
        <taxon>Eukaryota</taxon>
        <taxon>Metazoa</taxon>
        <taxon>Chordata</taxon>
        <taxon>Craniata</taxon>
        <taxon>Vertebrata</taxon>
        <taxon>Euteleostomi</taxon>
        <taxon>Amphibia</taxon>
        <taxon>Gymnophiona</taxon>
        <taxon>Geotrypetes</taxon>
    </lineage>
</organism>
<sequence>MLKRRRRSVGGASRHSEVPSIGTMDEILRRLRESAMPGNRLLATPAGSDATVELLGLNVTLSPDTRVPPPQPQRASSPRLQNTSEEVVLLPREVISTGSLLVNTKGDLVSPRKLPEEGTAVLEMDQGSTEVSLDSEESLESIGAFALIDKPPEVTLGALWDLVVNLGKSITPQVNDLGNKLKEQKEEVSSLKQDLYMSKNEIQKPATDIISIKKMQEALMTDHFNLRRKVEILENQSRTNNLPLLNFPRLPMITPIDMLKCYFMEVLNVPEQSIPPFARGYYIPQKQEQQAEVKSKQGTPLDITNLLEASEESVAIPATLILTVALLPDKECIMRLYFKNRFKEFWGHKIQIYPDVSRETQKKKQQFLLLRPGVTSLGGIFFLRFPNKCIHNKIPISKICISGAISVV</sequence>
<name>A0A6P8RJD6_GEOSA</name>
<gene>
    <name evidence="4" type="primary">LOC117361897</name>
</gene>
<dbReference type="RefSeq" id="XP_033803351.1">
    <property type="nucleotide sequence ID" value="XM_033947460.1"/>
</dbReference>
<reference evidence="4" key="1">
    <citation type="submission" date="2025-08" db="UniProtKB">
        <authorList>
            <consortium name="RefSeq"/>
        </authorList>
    </citation>
    <scope>IDENTIFICATION</scope>
</reference>
<accession>A0A6P8RJD6</accession>
<dbReference type="Proteomes" id="UP000515159">
    <property type="component" value="Chromosome 6"/>
</dbReference>
<keyword evidence="1" id="KW-0175">Coiled coil</keyword>
<evidence type="ECO:0000256" key="2">
    <source>
        <dbReference type="SAM" id="MobiDB-lite"/>
    </source>
</evidence>
<dbReference type="InParanoid" id="A0A6P8RJD6"/>
<keyword evidence="3" id="KW-1185">Reference proteome</keyword>
<evidence type="ECO:0000256" key="1">
    <source>
        <dbReference type="SAM" id="Coils"/>
    </source>
</evidence>
<dbReference type="GeneID" id="117361897"/>
<feature type="coiled-coil region" evidence="1">
    <location>
        <begin position="174"/>
        <end position="201"/>
    </location>
</feature>
<dbReference type="AlphaFoldDB" id="A0A6P8RJD6"/>
<proteinExistence type="predicted"/>
<protein>
    <submittedName>
        <fullName evidence="4">Uncharacterized protein LOC117361897</fullName>
    </submittedName>
</protein>
<dbReference type="KEGG" id="gsh:117361897"/>
<feature type="region of interest" description="Disordered" evidence="2">
    <location>
        <begin position="1"/>
        <end position="21"/>
    </location>
</feature>
<evidence type="ECO:0000313" key="3">
    <source>
        <dbReference type="Proteomes" id="UP000515159"/>
    </source>
</evidence>
<feature type="region of interest" description="Disordered" evidence="2">
    <location>
        <begin position="61"/>
        <end position="82"/>
    </location>
</feature>
<evidence type="ECO:0000313" key="4">
    <source>
        <dbReference type="RefSeq" id="XP_033803351.1"/>
    </source>
</evidence>